<dbReference type="SUPFAM" id="SSF46785">
    <property type="entry name" value="Winged helix' DNA-binding domain"/>
    <property type="match status" value="1"/>
</dbReference>
<dbReference type="InterPro" id="IPR011991">
    <property type="entry name" value="ArsR-like_HTH"/>
</dbReference>
<dbReference type="InterPro" id="IPR036388">
    <property type="entry name" value="WH-like_DNA-bd_sf"/>
</dbReference>
<dbReference type="InterPro" id="IPR002577">
    <property type="entry name" value="HTH_HxlR"/>
</dbReference>
<keyword evidence="2" id="KW-0238">DNA-binding</keyword>
<dbReference type="GO" id="GO:0006355">
    <property type="term" value="P:regulation of DNA-templated transcription"/>
    <property type="evidence" value="ECO:0007669"/>
    <property type="project" value="UniProtKB-ARBA"/>
</dbReference>
<evidence type="ECO:0000259" key="4">
    <source>
        <dbReference type="PROSITE" id="PS51118"/>
    </source>
</evidence>
<gene>
    <name evidence="5" type="ORF">DN752_23165</name>
</gene>
<dbReference type="EMBL" id="CP030041">
    <property type="protein sequence ID" value="AWW32809.1"/>
    <property type="molecule type" value="Genomic_DNA"/>
</dbReference>
<dbReference type="GO" id="GO:0003677">
    <property type="term" value="F:DNA binding"/>
    <property type="evidence" value="ECO:0007669"/>
    <property type="project" value="UniProtKB-KW"/>
</dbReference>
<protein>
    <submittedName>
        <fullName evidence="5">Transcriptional regulator</fullName>
    </submittedName>
</protein>
<keyword evidence="3" id="KW-0804">Transcription</keyword>
<reference evidence="5 6" key="1">
    <citation type="submission" date="2018-06" db="EMBL/GenBank/DDBJ databases">
        <title>Echinicola strongylocentroti sp. nov., isolated from a sea urchin Strongylocentrotus intermedius.</title>
        <authorList>
            <person name="Bae S.S."/>
        </authorList>
    </citation>
    <scope>NUCLEOTIDE SEQUENCE [LARGE SCALE GENOMIC DNA]</scope>
    <source>
        <strain evidence="5 6">MEBiC08714</strain>
    </source>
</reference>
<dbReference type="KEGG" id="est:DN752_23165"/>
<evidence type="ECO:0000256" key="2">
    <source>
        <dbReference type="ARBA" id="ARBA00023125"/>
    </source>
</evidence>
<dbReference type="Gene3D" id="1.10.10.10">
    <property type="entry name" value="Winged helix-like DNA-binding domain superfamily/Winged helix DNA-binding domain"/>
    <property type="match status" value="1"/>
</dbReference>
<dbReference type="PANTHER" id="PTHR33204:SF29">
    <property type="entry name" value="TRANSCRIPTIONAL REGULATOR"/>
    <property type="match status" value="1"/>
</dbReference>
<organism evidence="5 6">
    <name type="scientific">Echinicola strongylocentroti</name>
    <dbReference type="NCBI Taxonomy" id="1795355"/>
    <lineage>
        <taxon>Bacteria</taxon>
        <taxon>Pseudomonadati</taxon>
        <taxon>Bacteroidota</taxon>
        <taxon>Cytophagia</taxon>
        <taxon>Cytophagales</taxon>
        <taxon>Cyclobacteriaceae</taxon>
        <taxon>Echinicola</taxon>
    </lineage>
</organism>
<keyword evidence="1" id="KW-0805">Transcription regulation</keyword>
<evidence type="ECO:0000313" key="6">
    <source>
        <dbReference type="Proteomes" id="UP000248688"/>
    </source>
</evidence>
<dbReference type="PANTHER" id="PTHR33204">
    <property type="entry name" value="TRANSCRIPTIONAL REGULATOR, MARR FAMILY"/>
    <property type="match status" value="1"/>
</dbReference>
<keyword evidence="6" id="KW-1185">Reference proteome</keyword>
<feature type="domain" description="HTH hxlR-type" evidence="4">
    <location>
        <begin position="10"/>
        <end position="108"/>
    </location>
</feature>
<dbReference type="Proteomes" id="UP000248688">
    <property type="component" value="Chromosome"/>
</dbReference>
<accession>A0A2Z4IQ33</accession>
<dbReference type="CDD" id="cd00090">
    <property type="entry name" value="HTH_ARSR"/>
    <property type="match status" value="1"/>
</dbReference>
<dbReference type="AlphaFoldDB" id="A0A2Z4IQ33"/>
<dbReference type="RefSeq" id="WP_112786181.1">
    <property type="nucleotide sequence ID" value="NZ_CP030041.1"/>
</dbReference>
<sequence>MEDKNRTTQCPVTAMLQIIGGKWKPIILYCLTFGTKRFGEIAVRIPHISRKVLSEQLKQLEKDGLIIRKKYNETPPRVEYSLSDSGESLCPVLKSMEAWGEEHILSKHVV</sequence>
<dbReference type="InterPro" id="IPR036390">
    <property type="entry name" value="WH_DNA-bd_sf"/>
</dbReference>
<evidence type="ECO:0000256" key="3">
    <source>
        <dbReference type="ARBA" id="ARBA00023163"/>
    </source>
</evidence>
<dbReference type="PROSITE" id="PS51118">
    <property type="entry name" value="HTH_HXLR"/>
    <property type="match status" value="1"/>
</dbReference>
<proteinExistence type="predicted"/>
<name>A0A2Z4IQ33_9BACT</name>
<dbReference type="OrthoDB" id="8231503at2"/>
<evidence type="ECO:0000256" key="1">
    <source>
        <dbReference type="ARBA" id="ARBA00023015"/>
    </source>
</evidence>
<dbReference type="Pfam" id="PF01638">
    <property type="entry name" value="HxlR"/>
    <property type="match status" value="1"/>
</dbReference>
<evidence type="ECO:0000313" key="5">
    <source>
        <dbReference type="EMBL" id="AWW32809.1"/>
    </source>
</evidence>